<dbReference type="GO" id="GO:0004315">
    <property type="term" value="F:3-oxoacyl-[acyl-carrier-protein] synthase activity"/>
    <property type="evidence" value="ECO:0007669"/>
    <property type="project" value="InterPro"/>
</dbReference>
<dbReference type="Pfam" id="PF08545">
    <property type="entry name" value="ACP_syn_III"/>
    <property type="match status" value="1"/>
</dbReference>
<dbReference type="Pfam" id="PF08541">
    <property type="entry name" value="ACP_syn_III_C"/>
    <property type="match status" value="1"/>
</dbReference>
<organism evidence="5 6">
    <name type="scientific">Actinocrispum wychmicini</name>
    <dbReference type="NCBI Taxonomy" id="1213861"/>
    <lineage>
        <taxon>Bacteria</taxon>
        <taxon>Bacillati</taxon>
        <taxon>Actinomycetota</taxon>
        <taxon>Actinomycetes</taxon>
        <taxon>Pseudonocardiales</taxon>
        <taxon>Pseudonocardiaceae</taxon>
        <taxon>Actinocrispum</taxon>
    </lineage>
</organism>
<evidence type="ECO:0000259" key="4">
    <source>
        <dbReference type="Pfam" id="PF08545"/>
    </source>
</evidence>
<evidence type="ECO:0000256" key="1">
    <source>
        <dbReference type="ARBA" id="ARBA00022679"/>
    </source>
</evidence>
<dbReference type="CDD" id="cd00830">
    <property type="entry name" value="KAS_III"/>
    <property type="match status" value="1"/>
</dbReference>
<dbReference type="InterPro" id="IPR016039">
    <property type="entry name" value="Thiolase-like"/>
</dbReference>
<name>A0A4R2JA54_9PSEU</name>
<dbReference type="OrthoDB" id="9815506at2"/>
<dbReference type="GO" id="GO:0044550">
    <property type="term" value="P:secondary metabolite biosynthetic process"/>
    <property type="evidence" value="ECO:0007669"/>
    <property type="project" value="TreeGrafter"/>
</dbReference>
<dbReference type="InterPro" id="IPR013747">
    <property type="entry name" value="ACP_syn_III_C"/>
</dbReference>
<dbReference type="NCBIfam" id="NF006829">
    <property type="entry name" value="PRK09352.1"/>
    <property type="match status" value="1"/>
</dbReference>
<dbReference type="SUPFAM" id="SSF53901">
    <property type="entry name" value="Thiolase-like"/>
    <property type="match status" value="1"/>
</dbReference>
<sequence length="328" mass="35226">MNGFDITGWGISVPERVVTSPELAEQFGIDEDWITSRCGIHERRRVEPGQTTATLAIEAGRRALERAGLSGSDIAHLIVASATPEQLSPATSAFVHHGLGIEGSAHDINAECSGWIYGLIFSAAMLKIDPRPILLVGSDTHSTQLNPVDRDLGILVGDGAGAVVLQPGDKDWMLAWNMGADGSRQDSLRVKAGGSRMPTTATSFQEGLHFSEIKGNEIYLNAVRFTVRSVRETLEKAGYTADDVDHFVPHQANIRIINSILDHTGLKPERLVTNLWKYGNTASASMPIALAEALDEGRFKDGDLVLLAGFGAGMTWGSTLLRWGGVSA</sequence>
<feature type="domain" description="Beta-ketoacyl-[acyl-carrier-protein] synthase III N-terminal" evidence="4">
    <location>
        <begin position="107"/>
        <end position="182"/>
    </location>
</feature>
<accession>A0A4R2JA54</accession>
<dbReference type="EMBL" id="SLWS01000011">
    <property type="protein sequence ID" value="TCO52819.1"/>
    <property type="molecule type" value="Genomic_DNA"/>
</dbReference>
<gene>
    <name evidence="5" type="ORF">EV192_11113</name>
</gene>
<keyword evidence="2" id="KW-0012">Acyltransferase</keyword>
<protein>
    <submittedName>
        <fullName evidence="5">3-oxoacyl-[acyl-carrier-protein] synthase-3</fullName>
    </submittedName>
</protein>
<dbReference type="PANTHER" id="PTHR34069">
    <property type="entry name" value="3-OXOACYL-[ACYL-CARRIER-PROTEIN] SYNTHASE 3"/>
    <property type="match status" value="1"/>
</dbReference>
<dbReference type="GO" id="GO:0006633">
    <property type="term" value="P:fatty acid biosynthetic process"/>
    <property type="evidence" value="ECO:0007669"/>
    <property type="project" value="InterPro"/>
</dbReference>
<dbReference type="InterPro" id="IPR013751">
    <property type="entry name" value="ACP_syn_III_N"/>
</dbReference>
<dbReference type="AlphaFoldDB" id="A0A4R2JA54"/>
<proteinExistence type="predicted"/>
<dbReference type="PANTHER" id="PTHR34069:SF2">
    <property type="entry name" value="BETA-KETOACYL-[ACYL-CARRIER-PROTEIN] SYNTHASE III"/>
    <property type="match status" value="1"/>
</dbReference>
<dbReference type="Gene3D" id="3.40.47.10">
    <property type="match status" value="1"/>
</dbReference>
<keyword evidence="1" id="KW-0808">Transferase</keyword>
<dbReference type="RefSeq" id="WP_132123793.1">
    <property type="nucleotide sequence ID" value="NZ_SLWS01000011.1"/>
</dbReference>
<comment type="caution">
    <text evidence="5">The sequence shown here is derived from an EMBL/GenBank/DDBJ whole genome shotgun (WGS) entry which is preliminary data.</text>
</comment>
<evidence type="ECO:0000313" key="6">
    <source>
        <dbReference type="Proteomes" id="UP000295680"/>
    </source>
</evidence>
<evidence type="ECO:0000313" key="5">
    <source>
        <dbReference type="EMBL" id="TCO52819.1"/>
    </source>
</evidence>
<reference evidence="5 6" key="1">
    <citation type="submission" date="2019-03" db="EMBL/GenBank/DDBJ databases">
        <title>Genomic Encyclopedia of Type Strains, Phase IV (KMG-IV): sequencing the most valuable type-strain genomes for metagenomic binning, comparative biology and taxonomic classification.</title>
        <authorList>
            <person name="Goeker M."/>
        </authorList>
    </citation>
    <scope>NUCLEOTIDE SEQUENCE [LARGE SCALE GENOMIC DNA]</scope>
    <source>
        <strain evidence="5 6">DSM 45934</strain>
    </source>
</reference>
<evidence type="ECO:0000256" key="2">
    <source>
        <dbReference type="ARBA" id="ARBA00023315"/>
    </source>
</evidence>
<keyword evidence="6" id="KW-1185">Reference proteome</keyword>
<feature type="domain" description="Beta-ketoacyl-[acyl-carrier-protein] synthase III C-terminal" evidence="3">
    <location>
        <begin position="234"/>
        <end position="323"/>
    </location>
</feature>
<evidence type="ECO:0000259" key="3">
    <source>
        <dbReference type="Pfam" id="PF08541"/>
    </source>
</evidence>
<dbReference type="Proteomes" id="UP000295680">
    <property type="component" value="Unassembled WGS sequence"/>
</dbReference>